<sequence length="555" mass="66334">MADNSQNNNPAIKQVELPLQNNENGQQNKQPNYQSINPYQYNEQQNNNPFVAVYIPENDHRLEANLQQKNQSRFEEEKAKFQKDLNGIKEYGVNLYQETKLKAKDKYEEIKQANPILQKVESKGKQIFDKANNLADQIKQEYDKLEEKYKEFMRKQNEKLNVWARTKLQIIIMDMITKSKDDIKEAIKDPYMYEWVKKIIDDIIDDNWPYIEQEILYRLRMVIDQPIIHKEEDPKRCCLIECFYYLPNKYLYERIPYNKSSWYQFRRLWFWFFMLFEIFPFYGVQSFFYSLVFLIIDKTDEWQLVRFIIVYKQLQFFSSGILGGFIGYVQYFLCSSLGKKSYLEQFKNCVDNGPGVNVNMYADIVGIFLQIIVAWIAYLLIPLSRSKGKNIEFRYNKQKLEQDNAKKEDDEKQCCCCILDVSKGGRFYKFMIYDLVVFVIMVGVFLIFVFAIDKKNEWQIRQILFMSKTLYCLLNFPFLIFAFPILPQIITAARKTGYDQYGVCVPKIVTYTNKEWDDIEKKYDQSRSRIIASLDDDGEEEQKILNDINVEELYK</sequence>
<feature type="compositionally biased region" description="Polar residues" evidence="2">
    <location>
        <begin position="1"/>
        <end position="11"/>
    </location>
</feature>
<feature type="transmembrane region" description="Helical" evidence="3">
    <location>
        <begin position="358"/>
        <end position="381"/>
    </location>
</feature>
<evidence type="ECO:0000256" key="1">
    <source>
        <dbReference type="SAM" id="Coils"/>
    </source>
</evidence>
<keyword evidence="3" id="KW-0472">Membrane</keyword>
<evidence type="ECO:0000256" key="3">
    <source>
        <dbReference type="SAM" id="Phobius"/>
    </source>
</evidence>
<feature type="transmembrane region" description="Helical" evidence="3">
    <location>
        <begin position="432"/>
        <end position="452"/>
    </location>
</feature>
<feature type="coiled-coil region" evidence="1">
    <location>
        <begin position="93"/>
        <end position="162"/>
    </location>
</feature>
<feature type="transmembrane region" description="Helical" evidence="3">
    <location>
        <begin position="268"/>
        <end position="296"/>
    </location>
</feature>
<proteinExistence type="predicted"/>
<gene>
    <name evidence="4" type="ORF">TTHERM_00219150</name>
</gene>
<dbReference type="PANTHER" id="PTHR40849:SF2">
    <property type="entry name" value="RGS DOMAIN-CONTAINING PROTEIN"/>
    <property type="match status" value="1"/>
</dbReference>
<feature type="compositionally biased region" description="Polar residues" evidence="2">
    <location>
        <begin position="19"/>
        <end position="35"/>
    </location>
</feature>
<evidence type="ECO:0000256" key="2">
    <source>
        <dbReference type="SAM" id="MobiDB-lite"/>
    </source>
</evidence>
<evidence type="ECO:0000313" key="5">
    <source>
        <dbReference type="Proteomes" id="UP000009168"/>
    </source>
</evidence>
<dbReference type="EMBL" id="GG662621">
    <property type="protein sequence ID" value="EAS00342.3"/>
    <property type="molecule type" value="Genomic_DNA"/>
</dbReference>
<feature type="transmembrane region" description="Helical" evidence="3">
    <location>
        <begin position="464"/>
        <end position="486"/>
    </location>
</feature>
<accession>I7MFM1</accession>
<organism evidence="4 5">
    <name type="scientific">Tetrahymena thermophila (strain SB210)</name>
    <dbReference type="NCBI Taxonomy" id="312017"/>
    <lineage>
        <taxon>Eukaryota</taxon>
        <taxon>Sar</taxon>
        <taxon>Alveolata</taxon>
        <taxon>Ciliophora</taxon>
        <taxon>Intramacronucleata</taxon>
        <taxon>Oligohymenophorea</taxon>
        <taxon>Hymenostomatida</taxon>
        <taxon>Tetrahymenina</taxon>
        <taxon>Tetrahymenidae</taxon>
        <taxon>Tetrahymena</taxon>
    </lineage>
</organism>
<dbReference type="RefSeq" id="XP_001020587.3">
    <property type="nucleotide sequence ID" value="XM_001020587.3"/>
</dbReference>
<name>I7MFM1_TETTS</name>
<feature type="region of interest" description="Disordered" evidence="2">
    <location>
        <begin position="1"/>
        <end position="35"/>
    </location>
</feature>
<dbReference type="PANTHER" id="PTHR40849">
    <property type="entry name" value="C2 CALCIUM-DEPENDENT MEMBRANE TARGETING"/>
    <property type="match status" value="1"/>
</dbReference>
<protein>
    <submittedName>
        <fullName evidence="4">Transmembrane protein, putative</fullName>
    </submittedName>
</protein>
<keyword evidence="3 4" id="KW-0812">Transmembrane</keyword>
<evidence type="ECO:0000313" key="4">
    <source>
        <dbReference type="EMBL" id="EAS00342.3"/>
    </source>
</evidence>
<dbReference type="GeneID" id="7837691"/>
<keyword evidence="1" id="KW-0175">Coiled coil</keyword>
<feature type="transmembrane region" description="Helical" evidence="3">
    <location>
        <begin position="316"/>
        <end position="338"/>
    </location>
</feature>
<dbReference type="Proteomes" id="UP000009168">
    <property type="component" value="Unassembled WGS sequence"/>
</dbReference>
<dbReference type="KEGG" id="tet:TTHERM_00219150"/>
<dbReference type="AlphaFoldDB" id="I7MFM1"/>
<dbReference type="OrthoDB" id="67700at2759"/>
<dbReference type="InParanoid" id="I7MFM1"/>
<keyword evidence="3" id="KW-1133">Transmembrane helix</keyword>
<keyword evidence="5" id="KW-1185">Reference proteome</keyword>
<reference evidence="5" key="1">
    <citation type="journal article" date="2006" name="PLoS Biol.">
        <title>Macronuclear genome sequence of the ciliate Tetrahymena thermophila, a model eukaryote.</title>
        <authorList>
            <person name="Eisen J.A."/>
            <person name="Coyne R.S."/>
            <person name="Wu M."/>
            <person name="Wu D."/>
            <person name="Thiagarajan M."/>
            <person name="Wortman J.R."/>
            <person name="Badger J.H."/>
            <person name="Ren Q."/>
            <person name="Amedeo P."/>
            <person name="Jones K.M."/>
            <person name="Tallon L.J."/>
            <person name="Delcher A.L."/>
            <person name="Salzberg S.L."/>
            <person name="Silva J.C."/>
            <person name="Haas B.J."/>
            <person name="Majoros W.H."/>
            <person name="Farzad M."/>
            <person name="Carlton J.M."/>
            <person name="Smith R.K. Jr."/>
            <person name="Garg J."/>
            <person name="Pearlman R.E."/>
            <person name="Karrer K.M."/>
            <person name="Sun L."/>
            <person name="Manning G."/>
            <person name="Elde N.C."/>
            <person name="Turkewitz A.P."/>
            <person name="Asai D.J."/>
            <person name="Wilkes D.E."/>
            <person name="Wang Y."/>
            <person name="Cai H."/>
            <person name="Collins K."/>
            <person name="Stewart B.A."/>
            <person name="Lee S.R."/>
            <person name="Wilamowska K."/>
            <person name="Weinberg Z."/>
            <person name="Ruzzo W.L."/>
            <person name="Wloga D."/>
            <person name="Gaertig J."/>
            <person name="Frankel J."/>
            <person name="Tsao C.-C."/>
            <person name="Gorovsky M.A."/>
            <person name="Keeling P.J."/>
            <person name="Waller R.F."/>
            <person name="Patron N.J."/>
            <person name="Cherry J.M."/>
            <person name="Stover N.A."/>
            <person name="Krieger C.J."/>
            <person name="del Toro C."/>
            <person name="Ryder H.F."/>
            <person name="Williamson S.C."/>
            <person name="Barbeau R.A."/>
            <person name="Hamilton E.P."/>
            <person name="Orias E."/>
        </authorList>
    </citation>
    <scope>NUCLEOTIDE SEQUENCE [LARGE SCALE GENOMIC DNA]</scope>
    <source>
        <strain evidence="5">SB210</strain>
    </source>
</reference>